<organism evidence="1 2">
    <name type="scientific">Romboutsia ilealis</name>
    <dbReference type="NCBI Taxonomy" id="1115758"/>
    <lineage>
        <taxon>Bacteria</taxon>
        <taxon>Bacillati</taxon>
        <taxon>Bacillota</taxon>
        <taxon>Clostridia</taxon>
        <taxon>Peptostreptococcales</taxon>
        <taxon>Peptostreptococcaceae</taxon>
        <taxon>Romboutsia</taxon>
    </lineage>
</organism>
<keyword evidence="2" id="KW-1185">Reference proteome</keyword>
<reference evidence="1 2" key="1">
    <citation type="submission" date="2014-04" db="EMBL/GenBank/DDBJ databases">
        <authorList>
            <person name="Hornung B.V."/>
        </authorList>
    </citation>
    <scope>NUCLEOTIDE SEQUENCE [LARGE SCALE GENOMIC DNA]</scope>
    <source>
        <strain evidence="1 2">CRIB</strain>
    </source>
</reference>
<proteinExistence type="predicted"/>
<dbReference type="AlphaFoldDB" id="A0A1V1HZA2"/>
<gene>
    <name evidence="1" type="ORF">CRIB_545</name>
</gene>
<evidence type="ECO:0000313" key="1">
    <source>
        <dbReference type="EMBL" id="CED93300.1"/>
    </source>
</evidence>
<dbReference type="EMBL" id="LN555523">
    <property type="protein sequence ID" value="CED93300.1"/>
    <property type="molecule type" value="Genomic_DNA"/>
</dbReference>
<protein>
    <submittedName>
        <fullName evidence="1">Uncharacterized protein</fullName>
    </submittedName>
</protein>
<sequence length="143" mass="16751">MDNKINELKKNLPKENCSFCTHLSLDGPDENFKYNVKCIIFDTLPKCKDNCEYFESEYSGINTHDLDDLYIKFLDSCLRAPYYEYKKSIHWKLFKDYALNNLDNKCCKCGNKENLDVVHINKNLGRETLNDVAVMCFNCTYGL</sequence>
<dbReference type="RefSeq" id="WP_180703035.1">
    <property type="nucleotide sequence ID" value="NZ_CAPEHT010000002.1"/>
</dbReference>
<name>A0A1V1HZA2_9FIRM</name>
<dbReference type="Proteomes" id="UP000245622">
    <property type="component" value="Chromosome 1"/>
</dbReference>
<evidence type="ECO:0000313" key="2">
    <source>
        <dbReference type="Proteomes" id="UP000245622"/>
    </source>
</evidence>
<accession>A0A1V1HZA2</accession>
<dbReference type="GeneID" id="82204733"/>
<dbReference type="KEGG" id="ril:CRIB_545"/>